<accession>A0A2U8WES9</accession>
<sequence>MAKNVSITLELDQFITAQIASGRYQNASEVMRAALRLLEREETAESRRRARLAEQKLQHA</sequence>
<dbReference type="SUPFAM" id="SSF47598">
    <property type="entry name" value="Ribbon-helix-helix"/>
    <property type="match status" value="1"/>
</dbReference>
<evidence type="ECO:0000313" key="3">
    <source>
        <dbReference type="EMBL" id="AWN44539.1"/>
    </source>
</evidence>
<dbReference type="AlphaFoldDB" id="A0A2U8WES9"/>
<evidence type="ECO:0000256" key="2">
    <source>
        <dbReference type="ARBA" id="ARBA00022649"/>
    </source>
</evidence>
<proteinExistence type="inferred from homology"/>
<evidence type="ECO:0000256" key="1">
    <source>
        <dbReference type="ARBA" id="ARBA00008580"/>
    </source>
</evidence>
<dbReference type="EMBL" id="CP029550">
    <property type="protein sequence ID" value="AWN44539.1"/>
    <property type="molecule type" value="Genomic_DNA"/>
</dbReference>
<gene>
    <name evidence="3" type="ORF">DK389_13225</name>
</gene>
<dbReference type="KEGG" id="mets:DK389_13225"/>
<dbReference type="InterPro" id="IPR038296">
    <property type="entry name" value="ParD_sf"/>
</dbReference>
<protein>
    <submittedName>
        <fullName evidence="3">Type II toxin-antitoxin system ParD family antitoxin</fullName>
    </submittedName>
</protein>
<organism evidence="3 4">
    <name type="scientific">Methylobacterium durans</name>
    <dbReference type="NCBI Taxonomy" id="2202825"/>
    <lineage>
        <taxon>Bacteria</taxon>
        <taxon>Pseudomonadati</taxon>
        <taxon>Pseudomonadota</taxon>
        <taxon>Alphaproteobacteria</taxon>
        <taxon>Hyphomicrobiales</taxon>
        <taxon>Methylobacteriaceae</taxon>
        <taxon>Methylobacterium</taxon>
    </lineage>
</organism>
<dbReference type="PANTHER" id="PTHR36582:SF2">
    <property type="entry name" value="ANTITOXIN PARD"/>
    <property type="match status" value="1"/>
</dbReference>
<dbReference type="NCBIfam" id="TIGR02606">
    <property type="entry name" value="antidote_CC2985"/>
    <property type="match status" value="1"/>
</dbReference>
<keyword evidence="4" id="KW-1185">Reference proteome</keyword>
<dbReference type="Gene3D" id="6.10.10.120">
    <property type="entry name" value="Antitoxin ParD1-like"/>
    <property type="match status" value="1"/>
</dbReference>
<reference evidence="4" key="1">
    <citation type="submission" date="2018-05" db="EMBL/GenBank/DDBJ databases">
        <title>Complete Genome Sequence of Methylobacterium sp. 17SD2-17.</title>
        <authorList>
            <person name="Srinivasan S."/>
        </authorList>
    </citation>
    <scope>NUCLEOTIDE SEQUENCE [LARGE SCALE GENOMIC DNA]</scope>
    <source>
        <strain evidence="4">17SD2-17</strain>
    </source>
</reference>
<dbReference type="Pfam" id="PF03693">
    <property type="entry name" value="ParD_antitoxin"/>
    <property type="match status" value="1"/>
</dbReference>
<dbReference type="InterPro" id="IPR022789">
    <property type="entry name" value="ParD"/>
</dbReference>
<name>A0A2U8WES9_9HYPH</name>
<dbReference type="OrthoDB" id="9815501at2"/>
<dbReference type="Proteomes" id="UP000245926">
    <property type="component" value="Chromosome"/>
</dbReference>
<keyword evidence="2" id="KW-1277">Toxin-antitoxin system</keyword>
<comment type="similarity">
    <text evidence="1">Belongs to the ParD antitoxin family.</text>
</comment>
<dbReference type="GO" id="GO:0006355">
    <property type="term" value="P:regulation of DNA-templated transcription"/>
    <property type="evidence" value="ECO:0007669"/>
    <property type="project" value="InterPro"/>
</dbReference>
<evidence type="ECO:0000313" key="4">
    <source>
        <dbReference type="Proteomes" id="UP000245926"/>
    </source>
</evidence>
<dbReference type="PANTHER" id="PTHR36582">
    <property type="entry name" value="ANTITOXIN PARD"/>
    <property type="match status" value="1"/>
</dbReference>
<dbReference type="InterPro" id="IPR010985">
    <property type="entry name" value="Ribbon_hlx_hlx"/>
</dbReference>